<dbReference type="PROSITE" id="PS51071">
    <property type="entry name" value="HTH_RPIR"/>
    <property type="match status" value="1"/>
</dbReference>
<dbReference type="Pfam" id="PF01380">
    <property type="entry name" value="SIS"/>
    <property type="match status" value="1"/>
</dbReference>
<keyword evidence="6" id="KW-1185">Reference proteome</keyword>
<dbReference type="GO" id="GO:0097367">
    <property type="term" value="F:carbohydrate derivative binding"/>
    <property type="evidence" value="ECO:0007669"/>
    <property type="project" value="InterPro"/>
</dbReference>
<reference evidence="5 6" key="1">
    <citation type="submission" date="2019-03" db="EMBL/GenBank/DDBJ databases">
        <title>Genomic Encyclopedia of Type Strains, Phase IV (KMG-IV): sequencing the most valuable type-strain genomes for metagenomic binning, comparative biology and taxonomic classification.</title>
        <authorList>
            <person name="Goeker M."/>
        </authorList>
    </citation>
    <scope>NUCLEOTIDE SEQUENCE [LARGE SCALE GENOMIC DNA]</scope>
    <source>
        <strain evidence="5 6">DSM 102969</strain>
    </source>
</reference>
<dbReference type="AlphaFoldDB" id="A0A4R6RCZ5"/>
<dbReference type="EMBL" id="SNXY01000009">
    <property type="protein sequence ID" value="TDP83587.1"/>
    <property type="molecule type" value="Genomic_DNA"/>
</dbReference>
<dbReference type="InterPro" id="IPR047640">
    <property type="entry name" value="RpiR-like"/>
</dbReference>
<protein>
    <submittedName>
        <fullName evidence="5">RpiR family transcriptional regulator</fullName>
    </submittedName>
</protein>
<dbReference type="InterPro" id="IPR000281">
    <property type="entry name" value="HTH_RpiR"/>
</dbReference>
<dbReference type="Pfam" id="PF01418">
    <property type="entry name" value="HTH_6"/>
    <property type="match status" value="1"/>
</dbReference>
<evidence type="ECO:0000313" key="5">
    <source>
        <dbReference type="EMBL" id="TDP83587.1"/>
    </source>
</evidence>
<dbReference type="Gene3D" id="1.10.10.10">
    <property type="entry name" value="Winged helix-like DNA-binding domain superfamily/Winged helix DNA-binding domain"/>
    <property type="match status" value="1"/>
</dbReference>
<dbReference type="SUPFAM" id="SSF46689">
    <property type="entry name" value="Homeodomain-like"/>
    <property type="match status" value="1"/>
</dbReference>
<sequence length="290" mass="31777">MNAAGNGDLTIGERIREEMHRFTPTERKAAHVLLANYPVAGLETVAEFARRAAVSAPTVLRFVGRLGFSSYPDFQRALRDELDKQSQSPLMKARFAAPEAAVGGSYELFAGALAQNLAETFRHLPVAEFEAVVDALADRKRSVTTVGGRFTDSLARHLAVHLKVVRAGVTHLDGQIANWRDHLVDLGPKDLLVLFDIRRYQDDLLVFAEAAARRGVTVILFTDQWLSPVTRHARHIVSARVAVPSRWDSLTAMLGLVEALLAAVTEKTWEEASRRIAAIDAIAGRAKAAP</sequence>
<dbReference type="InterPro" id="IPR046348">
    <property type="entry name" value="SIS_dom_sf"/>
</dbReference>
<feature type="domain" description="HTH rpiR-type" evidence="4">
    <location>
        <begin position="9"/>
        <end position="85"/>
    </location>
</feature>
<dbReference type="GO" id="GO:0003700">
    <property type="term" value="F:DNA-binding transcription factor activity"/>
    <property type="evidence" value="ECO:0007669"/>
    <property type="project" value="InterPro"/>
</dbReference>
<name>A0A4R6RCZ5_9HYPH</name>
<keyword evidence="3" id="KW-0804">Transcription</keyword>
<dbReference type="CDD" id="cd05013">
    <property type="entry name" value="SIS_RpiR"/>
    <property type="match status" value="1"/>
</dbReference>
<evidence type="ECO:0000256" key="3">
    <source>
        <dbReference type="ARBA" id="ARBA00023163"/>
    </source>
</evidence>
<keyword evidence="2" id="KW-0238">DNA-binding</keyword>
<keyword evidence="1" id="KW-0805">Transcription regulation</keyword>
<dbReference type="Proteomes" id="UP000294547">
    <property type="component" value="Unassembled WGS sequence"/>
</dbReference>
<dbReference type="InterPro" id="IPR035472">
    <property type="entry name" value="RpiR-like_SIS"/>
</dbReference>
<organism evidence="5 6">
    <name type="scientific">Oharaeibacter diazotrophicus</name>
    <dbReference type="NCBI Taxonomy" id="1920512"/>
    <lineage>
        <taxon>Bacteria</taxon>
        <taxon>Pseudomonadati</taxon>
        <taxon>Pseudomonadota</taxon>
        <taxon>Alphaproteobacteria</taxon>
        <taxon>Hyphomicrobiales</taxon>
        <taxon>Pleomorphomonadaceae</taxon>
        <taxon>Oharaeibacter</taxon>
    </lineage>
</organism>
<gene>
    <name evidence="5" type="ORF">EDD54_3549</name>
</gene>
<dbReference type="InterPro" id="IPR009057">
    <property type="entry name" value="Homeodomain-like_sf"/>
</dbReference>
<dbReference type="PANTHER" id="PTHR30514:SF18">
    <property type="entry name" value="RPIR-FAMILY TRANSCRIPTIONAL REGULATOR"/>
    <property type="match status" value="1"/>
</dbReference>
<dbReference type="GO" id="GO:1901135">
    <property type="term" value="P:carbohydrate derivative metabolic process"/>
    <property type="evidence" value="ECO:0007669"/>
    <property type="project" value="InterPro"/>
</dbReference>
<evidence type="ECO:0000256" key="1">
    <source>
        <dbReference type="ARBA" id="ARBA00023015"/>
    </source>
</evidence>
<accession>A0A4R6RCZ5</accession>
<dbReference type="Gene3D" id="3.40.50.10490">
    <property type="entry name" value="Glucose-6-phosphate isomerase like protein, domain 1"/>
    <property type="match status" value="1"/>
</dbReference>
<dbReference type="GO" id="GO:0003677">
    <property type="term" value="F:DNA binding"/>
    <property type="evidence" value="ECO:0007669"/>
    <property type="project" value="UniProtKB-KW"/>
</dbReference>
<dbReference type="SUPFAM" id="SSF53697">
    <property type="entry name" value="SIS domain"/>
    <property type="match status" value="1"/>
</dbReference>
<evidence type="ECO:0000313" key="6">
    <source>
        <dbReference type="Proteomes" id="UP000294547"/>
    </source>
</evidence>
<evidence type="ECO:0000256" key="2">
    <source>
        <dbReference type="ARBA" id="ARBA00023125"/>
    </source>
</evidence>
<dbReference type="RefSeq" id="WP_126538656.1">
    <property type="nucleotide sequence ID" value="NZ_BSPM01000009.1"/>
</dbReference>
<proteinExistence type="predicted"/>
<comment type="caution">
    <text evidence="5">The sequence shown here is derived from an EMBL/GenBank/DDBJ whole genome shotgun (WGS) entry which is preliminary data.</text>
</comment>
<dbReference type="InterPro" id="IPR036388">
    <property type="entry name" value="WH-like_DNA-bd_sf"/>
</dbReference>
<evidence type="ECO:0000259" key="4">
    <source>
        <dbReference type="PROSITE" id="PS51071"/>
    </source>
</evidence>
<dbReference type="PANTHER" id="PTHR30514">
    <property type="entry name" value="GLUCOKINASE"/>
    <property type="match status" value="1"/>
</dbReference>
<dbReference type="OrthoDB" id="3574600at2"/>
<dbReference type="InterPro" id="IPR001347">
    <property type="entry name" value="SIS_dom"/>
</dbReference>